<accession>A0A941E1R9</accession>
<organism evidence="2 3">
    <name type="scientific">Undibacterium fentianense</name>
    <dbReference type="NCBI Taxonomy" id="2828728"/>
    <lineage>
        <taxon>Bacteria</taxon>
        <taxon>Pseudomonadati</taxon>
        <taxon>Pseudomonadota</taxon>
        <taxon>Betaproteobacteria</taxon>
        <taxon>Burkholderiales</taxon>
        <taxon>Oxalobacteraceae</taxon>
        <taxon>Undibacterium</taxon>
    </lineage>
</organism>
<keyword evidence="1" id="KW-0732">Signal</keyword>
<proteinExistence type="predicted"/>
<sequence>MQRKTIQAMATSSVLLFVMWFAGLAQAQQIVGPLGPLQVADIDQGRDAFVLRIAEFSESETNEGHGAPILLLSADARQVVIYLRGQRTEMKALQQIAGNLCQDGGVRQLVYAADKLRLMAKLSFTEQRSVCSAQGLVSVHLDKHTYRYLVKASRHNRTN</sequence>
<dbReference type="AlphaFoldDB" id="A0A941E1R9"/>
<evidence type="ECO:0000313" key="3">
    <source>
        <dbReference type="Proteomes" id="UP000678545"/>
    </source>
</evidence>
<evidence type="ECO:0000313" key="2">
    <source>
        <dbReference type="EMBL" id="MBR7800800.1"/>
    </source>
</evidence>
<name>A0A941E1R9_9BURK</name>
<comment type="caution">
    <text evidence="2">The sequence shown here is derived from an EMBL/GenBank/DDBJ whole genome shotgun (WGS) entry which is preliminary data.</text>
</comment>
<feature type="signal peptide" evidence="1">
    <location>
        <begin position="1"/>
        <end position="27"/>
    </location>
</feature>
<dbReference type="Proteomes" id="UP000678545">
    <property type="component" value="Unassembled WGS sequence"/>
</dbReference>
<dbReference type="EMBL" id="JAGSPJ010000005">
    <property type="protein sequence ID" value="MBR7800800.1"/>
    <property type="molecule type" value="Genomic_DNA"/>
</dbReference>
<reference evidence="2" key="1">
    <citation type="submission" date="2021-04" db="EMBL/GenBank/DDBJ databases">
        <title>novel species isolated from subtropical streams in China.</title>
        <authorList>
            <person name="Lu H."/>
        </authorList>
    </citation>
    <scope>NUCLEOTIDE SEQUENCE</scope>
    <source>
        <strain evidence="2">FT137W</strain>
    </source>
</reference>
<keyword evidence="3" id="KW-1185">Reference proteome</keyword>
<evidence type="ECO:0000256" key="1">
    <source>
        <dbReference type="SAM" id="SignalP"/>
    </source>
</evidence>
<gene>
    <name evidence="2" type="ORF">KDM90_12390</name>
</gene>
<dbReference type="RefSeq" id="WP_212675937.1">
    <property type="nucleotide sequence ID" value="NZ_JAGSPJ010000005.1"/>
</dbReference>
<feature type="chain" id="PRO_5037093599" evidence="1">
    <location>
        <begin position="28"/>
        <end position="159"/>
    </location>
</feature>
<protein>
    <submittedName>
        <fullName evidence="2">Uncharacterized protein</fullName>
    </submittedName>
</protein>